<dbReference type="Proteomes" id="UP000566819">
    <property type="component" value="Unassembled WGS sequence"/>
</dbReference>
<dbReference type="AlphaFoldDB" id="A0A8H4RW73"/>
<gene>
    <name evidence="2" type="ORF">G7Y89_g957</name>
</gene>
<evidence type="ECO:0000256" key="1">
    <source>
        <dbReference type="SAM" id="MobiDB-lite"/>
    </source>
</evidence>
<proteinExistence type="predicted"/>
<comment type="caution">
    <text evidence="2">The sequence shown here is derived from an EMBL/GenBank/DDBJ whole genome shotgun (WGS) entry which is preliminary data.</text>
</comment>
<accession>A0A8H4RW73</accession>
<reference evidence="2 3" key="1">
    <citation type="submission" date="2020-03" db="EMBL/GenBank/DDBJ databases">
        <title>Draft Genome Sequence of Cudoniella acicularis.</title>
        <authorList>
            <person name="Buettner E."/>
            <person name="Kellner H."/>
        </authorList>
    </citation>
    <scope>NUCLEOTIDE SEQUENCE [LARGE SCALE GENOMIC DNA]</scope>
    <source>
        <strain evidence="2 3">DSM 108380</strain>
    </source>
</reference>
<dbReference type="EMBL" id="JAAMPI010000035">
    <property type="protein sequence ID" value="KAF4637115.1"/>
    <property type="molecule type" value="Genomic_DNA"/>
</dbReference>
<feature type="compositionally biased region" description="Polar residues" evidence="1">
    <location>
        <begin position="18"/>
        <end position="30"/>
    </location>
</feature>
<dbReference type="OrthoDB" id="10256055at2759"/>
<feature type="region of interest" description="Disordered" evidence="1">
    <location>
        <begin position="1"/>
        <end position="32"/>
    </location>
</feature>
<evidence type="ECO:0000313" key="2">
    <source>
        <dbReference type="EMBL" id="KAF4637115.1"/>
    </source>
</evidence>
<keyword evidence="3" id="KW-1185">Reference proteome</keyword>
<protein>
    <recommendedName>
        <fullName evidence="4">Fe2OG dioxygenase domain-containing protein</fullName>
    </recommendedName>
</protein>
<evidence type="ECO:0000313" key="3">
    <source>
        <dbReference type="Proteomes" id="UP000566819"/>
    </source>
</evidence>
<evidence type="ECO:0008006" key="4">
    <source>
        <dbReference type="Google" id="ProtNLM"/>
    </source>
</evidence>
<dbReference type="PANTHER" id="PTHR41677">
    <property type="entry name" value="YALI0B19030P"/>
    <property type="match status" value="1"/>
</dbReference>
<sequence length="379" mass="42327">MATPDVFGPGTSERFYSKTINSPRLNPSSKETQESLKRSFARYLASDHGSSAIGKLFDPNKHLAYEEPKYIHTMQDIGFPATKGVSPVAVSEPFHLFSEDAVNIMRAEILDPEVQEKYSYTSDIAPKQLRGYAPKHGKFIFEAWKHPETLSIISKIAGIDLVPVMDYEIGHINMSIPGEKKEYDNSVMNSEEDEEAIVGWHRDSYPFVCVLMMSDTNGMVGGETALRTGTGEIKKVRGPQKGCAVVLQGRYIDHQALRAFGGQERITMVTSFRPRSPGLRDDTVLTTVRPISNLSDLYGQTIEYQLENAEARIRQMLKNVRDSMKAGATDVSSIKSFLDFEIRTMTHLNNEIVDESLVQKGHLAEVCKDAASAKRNKVE</sequence>
<name>A0A8H4RW73_9HELO</name>
<dbReference type="PANTHER" id="PTHR41677:SF1">
    <property type="entry name" value="FE2OG DIOXYGENASE DOMAIN-CONTAINING PROTEIN"/>
    <property type="match status" value="1"/>
</dbReference>
<organism evidence="2 3">
    <name type="scientific">Cudoniella acicularis</name>
    <dbReference type="NCBI Taxonomy" id="354080"/>
    <lineage>
        <taxon>Eukaryota</taxon>
        <taxon>Fungi</taxon>
        <taxon>Dikarya</taxon>
        <taxon>Ascomycota</taxon>
        <taxon>Pezizomycotina</taxon>
        <taxon>Leotiomycetes</taxon>
        <taxon>Helotiales</taxon>
        <taxon>Tricladiaceae</taxon>
        <taxon>Cudoniella</taxon>
    </lineage>
</organism>